<dbReference type="Pfam" id="PF00483">
    <property type="entry name" value="NTP_transferase"/>
    <property type="match status" value="1"/>
</dbReference>
<comment type="cofactor">
    <cofactor evidence="1">
        <name>Mg(2+)</name>
        <dbReference type="ChEBI" id="CHEBI:18420"/>
    </cofactor>
</comment>
<name>A0A1X7I7C5_9BACL</name>
<evidence type="ECO:0000256" key="11">
    <source>
        <dbReference type="ARBA" id="ARBA00049336"/>
    </source>
</evidence>
<dbReference type="Gene3D" id="3.90.550.10">
    <property type="entry name" value="Spore Coat Polysaccharide Biosynthesis Protein SpsA, Chain A"/>
    <property type="match status" value="1"/>
</dbReference>
<dbReference type="InterPro" id="IPR005907">
    <property type="entry name" value="G1P_thy_trans_s"/>
</dbReference>
<evidence type="ECO:0000256" key="2">
    <source>
        <dbReference type="ARBA" id="ARBA00010480"/>
    </source>
</evidence>
<dbReference type="CDD" id="cd04189">
    <property type="entry name" value="G1P_TT_long"/>
    <property type="match status" value="1"/>
</dbReference>
<gene>
    <name evidence="13" type="ORF">SAMN06295960_0190</name>
</gene>
<dbReference type="PANTHER" id="PTHR43532:SF1">
    <property type="entry name" value="GLUCOSE-1-PHOSPHATE THYMIDYLYLTRANSFERASE 1"/>
    <property type="match status" value="1"/>
</dbReference>
<dbReference type="GO" id="GO:0046872">
    <property type="term" value="F:metal ion binding"/>
    <property type="evidence" value="ECO:0007669"/>
    <property type="project" value="UniProtKB-KW"/>
</dbReference>
<evidence type="ECO:0000256" key="3">
    <source>
        <dbReference type="ARBA" id="ARBA00012461"/>
    </source>
</evidence>
<keyword evidence="6" id="KW-0548">Nucleotidyltransferase</keyword>
<dbReference type="EMBL" id="FXAZ01000001">
    <property type="protein sequence ID" value="SMG10423.1"/>
    <property type="molecule type" value="Genomic_DNA"/>
</dbReference>
<evidence type="ECO:0000256" key="1">
    <source>
        <dbReference type="ARBA" id="ARBA00001946"/>
    </source>
</evidence>
<evidence type="ECO:0000256" key="7">
    <source>
        <dbReference type="ARBA" id="ARBA00022723"/>
    </source>
</evidence>
<organism evidence="13 14">
    <name type="scientific">Paenibacillus aquistagni</name>
    <dbReference type="NCBI Taxonomy" id="1852522"/>
    <lineage>
        <taxon>Bacteria</taxon>
        <taxon>Bacillati</taxon>
        <taxon>Bacillota</taxon>
        <taxon>Bacilli</taxon>
        <taxon>Bacillales</taxon>
        <taxon>Paenibacillaceae</taxon>
        <taxon>Paenibacillus</taxon>
    </lineage>
</organism>
<dbReference type="OrthoDB" id="9803871at2"/>
<dbReference type="InterPro" id="IPR029044">
    <property type="entry name" value="Nucleotide-diphossugar_trans"/>
</dbReference>
<protein>
    <recommendedName>
        <fullName evidence="4">Glucose-1-phosphate thymidylyltransferase</fullName>
        <ecNumber evidence="3">2.7.7.24</ecNumber>
    </recommendedName>
    <alternativeName>
        <fullName evidence="10">dTDP-glucose pyrophosphorylase</fullName>
    </alternativeName>
    <alternativeName>
        <fullName evidence="9">dTDP-glucose synthase</fullName>
    </alternativeName>
</protein>
<dbReference type="PANTHER" id="PTHR43532">
    <property type="entry name" value="GLUCOSE-1-PHOSPHATE THYMIDYLYLTRANSFERASE"/>
    <property type="match status" value="1"/>
</dbReference>
<proteinExistence type="inferred from homology"/>
<evidence type="ECO:0000256" key="4">
    <source>
        <dbReference type="ARBA" id="ARBA00017654"/>
    </source>
</evidence>
<evidence type="ECO:0000256" key="6">
    <source>
        <dbReference type="ARBA" id="ARBA00022695"/>
    </source>
</evidence>
<dbReference type="EC" id="2.7.7.24" evidence="3"/>
<keyword evidence="14" id="KW-1185">Reference proteome</keyword>
<evidence type="ECO:0000256" key="9">
    <source>
        <dbReference type="ARBA" id="ARBA00032492"/>
    </source>
</evidence>
<dbReference type="STRING" id="1852522.SAMN06295960_0190"/>
<keyword evidence="7" id="KW-0479">Metal-binding</keyword>
<keyword evidence="8" id="KW-0460">Magnesium</keyword>
<evidence type="ECO:0000256" key="8">
    <source>
        <dbReference type="ARBA" id="ARBA00022842"/>
    </source>
</evidence>
<dbReference type="Proteomes" id="UP000193834">
    <property type="component" value="Unassembled WGS sequence"/>
</dbReference>
<evidence type="ECO:0000259" key="12">
    <source>
        <dbReference type="Pfam" id="PF00483"/>
    </source>
</evidence>
<feature type="domain" description="Nucleotidyl transferase" evidence="12">
    <location>
        <begin position="2"/>
        <end position="234"/>
    </location>
</feature>
<evidence type="ECO:0000256" key="5">
    <source>
        <dbReference type="ARBA" id="ARBA00022679"/>
    </source>
</evidence>
<sequence length="321" mass="35163">MKGLILCAGRGSRLQPFSYLTSKVLLPVANKPLIFYNIEKCIALGITDIGLVIRPSQRDMFLDAVGTGERWGIRLTYIYQHHPRGIADAVRQAEAFIANDAFLLLLGDNLIANSLEAMTQSVIQNGHDGALLLGEVTKPQDYGIVEIKDGVIIGLEEKPAQPKSNLAIMGAYAFTPKIFSAVRSISPSQRGEYEMTDAISYLIDQKHSISYDVTYDSHTDVGTTERWLEANRWMLDKLAGQKSGAYASGTNTVIPPVLIDPSSKLEHCTVGPYVVVGPHVVLKDCEVEDSILLEEVFLSRCKLKGSIVSRQYAVPPLEGDA</sequence>
<dbReference type="InterPro" id="IPR005908">
    <property type="entry name" value="G1P_thy_trans_l"/>
</dbReference>
<dbReference type="SUPFAM" id="SSF53448">
    <property type="entry name" value="Nucleotide-diphospho-sugar transferases"/>
    <property type="match status" value="1"/>
</dbReference>
<comment type="catalytic activity">
    <reaction evidence="11">
        <text>dTTP + alpha-D-glucose 1-phosphate + H(+) = dTDP-alpha-D-glucose + diphosphate</text>
        <dbReference type="Rhea" id="RHEA:15225"/>
        <dbReference type="ChEBI" id="CHEBI:15378"/>
        <dbReference type="ChEBI" id="CHEBI:33019"/>
        <dbReference type="ChEBI" id="CHEBI:37568"/>
        <dbReference type="ChEBI" id="CHEBI:57477"/>
        <dbReference type="ChEBI" id="CHEBI:58601"/>
        <dbReference type="EC" id="2.7.7.24"/>
    </reaction>
</comment>
<dbReference type="AlphaFoldDB" id="A0A1X7I7C5"/>
<evidence type="ECO:0000313" key="14">
    <source>
        <dbReference type="Proteomes" id="UP000193834"/>
    </source>
</evidence>
<evidence type="ECO:0000256" key="10">
    <source>
        <dbReference type="ARBA" id="ARBA00032598"/>
    </source>
</evidence>
<dbReference type="GO" id="GO:0008879">
    <property type="term" value="F:glucose-1-phosphate thymidylyltransferase activity"/>
    <property type="evidence" value="ECO:0007669"/>
    <property type="project" value="UniProtKB-EC"/>
</dbReference>
<dbReference type="InterPro" id="IPR005835">
    <property type="entry name" value="NTP_transferase_dom"/>
</dbReference>
<keyword evidence="5 13" id="KW-0808">Transferase</keyword>
<accession>A0A1X7I7C5</accession>
<comment type="similarity">
    <text evidence="2">Belongs to the glucose-1-phosphate thymidylyltransferase family.</text>
</comment>
<evidence type="ECO:0000313" key="13">
    <source>
        <dbReference type="EMBL" id="SMG10423.1"/>
    </source>
</evidence>
<dbReference type="RefSeq" id="WP_085492488.1">
    <property type="nucleotide sequence ID" value="NZ_FXAZ01000001.1"/>
</dbReference>
<reference evidence="13 14" key="1">
    <citation type="submission" date="2017-04" db="EMBL/GenBank/DDBJ databases">
        <authorList>
            <person name="Afonso C.L."/>
            <person name="Miller P.J."/>
            <person name="Scott M.A."/>
            <person name="Spackman E."/>
            <person name="Goraichik I."/>
            <person name="Dimitrov K.M."/>
            <person name="Suarez D.L."/>
            <person name="Swayne D.E."/>
        </authorList>
    </citation>
    <scope>NUCLEOTIDE SEQUENCE [LARGE SCALE GENOMIC DNA]</scope>
    <source>
        <strain evidence="13 14">11</strain>
    </source>
</reference>